<proteinExistence type="predicted"/>
<dbReference type="AlphaFoldDB" id="A0A5P1X3A9"/>
<sequence>MKVKVDLSGVNRKFSQAQLNRGRQMVANQALADMNKFVPLQSGRLRGSGHVEGAGTKIIWDSRYAHRQFIGLGITNYTTPGTGPHWDTKAKGMFMNSWVNVFKRGVVY</sequence>
<dbReference type="InterPro" id="IPR021080">
    <property type="entry name" value="Minor_capsid_protein"/>
</dbReference>
<keyword evidence="2" id="KW-1185">Reference proteome</keyword>
<dbReference type="Pfam" id="PF11114">
    <property type="entry name" value="Minor_capsid_2"/>
    <property type="match status" value="1"/>
</dbReference>
<dbReference type="EMBL" id="CP043939">
    <property type="protein sequence ID" value="QER68390.1"/>
    <property type="molecule type" value="Genomic_DNA"/>
</dbReference>
<dbReference type="OrthoDB" id="2221953at2"/>
<dbReference type="KEGG" id="lnn:F0161_06725"/>
<accession>A0A5P1X3A9</accession>
<protein>
    <submittedName>
        <fullName evidence="1">Capsid protein</fullName>
    </submittedName>
</protein>
<evidence type="ECO:0000313" key="1">
    <source>
        <dbReference type="EMBL" id="QER68390.1"/>
    </source>
</evidence>
<evidence type="ECO:0000313" key="2">
    <source>
        <dbReference type="Proteomes" id="UP000325295"/>
    </source>
</evidence>
<reference evidence="1 2" key="1">
    <citation type="submission" date="2019-09" db="EMBL/GenBank/DDBJ databases">
        <title>Complete Genome Sequence of Lactobacillus nenjiangensis SH-Y15, isolated from sauerkraut.</title>
        <authorList>
            <person name="Yang H."/>
        </authorList>
    </citation>
    <scope>NUCLEOTIDE SEQUENCE [LARGE SCALE GENOMIC DNA]</scope>
    <source>
        <strain evidence="1 2">SH-Y15</strain>
    </source>
</reference>
<organism evidence="1 2">
    <name type="scientific">Paucilactobacillus nenjiangensis</name>
    <dbReference type="NCBI Taxonomy" id="1296540"/>
    <lineage>
        <taxon>Bacteria</taxon>
        <taxon>Bacillati</taxon>
        <taxon>Bacillota</taxon>
        <taxon>Bacilli</taxon>
        <taxon>Lactobacillales</taxon>
        <taxon>Lactobacillaceae</taxon>
        <taxon>Paucilactobacillus</taxon>
    </lineage>
</organism>
<name>A0A5P1X3A9_9LACO</name>
<gene>
    <name evidence="1" type="ORF">F0161_06725</name>
</gene>
<dbReference type="Proteomes" id="UP000325295">
    <property type="component" value="Chromosome"/>
</dbReference>